<dbReference type="Proteomes" id="UP000290189">
    <property type="component" value="Unassembled WGS sequence"/>
</dbReference>
<dbReference type="AlphaFoldDB" id="A0A0G4IM17"/>
<dbReference type="SUPFAM" id="SSF54648">
    <property type="entry name" value="DLC"/>
    <property type="match status" value="1"/>
</dbReference>
<dbReference type="SMART" id="SM01375">
    <property type="entry name" value="Dynein_light"/>
    <property type="match status" value="1"/>
</dbReference>
<dbReference type="GO" id="GO:0045505">
    <property type="term" value="F:dynein intermediate chain binding"/>
    <property type="evidence" value="ECO:0007669"/>
    <property type="project" value="TreeGrafter"/>
</dbReference>
<keyword evidence="13" id="KW-0496">Mitochondrion</keyword>
<evidence type="ECO:0000256" key="6">
    <source>
        <dbReference type="ARBA" id="ARBA00022816"/>
    </source>
</evidence>
<dbReference type="GO" id="GO:0007017">
    <property type="term" value="P:microtubule-based process"/>
    <property type="evidence" value="ECO:0007669"/>
    <property type="project" value="InterPro"/>
</dbReference>
<evidence type="ECO:0000256" key="10">
    <source>
        <dbReference type="RuleBase" id="RU365010"/>
    </source>
</evidence>
<dbReference type="FunFam" id="3.30.740.10:FF:000005">
    <property type="entry name" value="Dynein light chain"/>
    <property type="match status" value="1"/>
</dbReference>
<dbReference type="PANTHER" id="PTHR11886:SF35">
    <property type="entry name" value="DYNEIN LIGHT CHAIN"/>
    <property type="match status" value="1"/>
</dbReference>
<evidence type="ECO:0000256" key="4">
    <source>
        <dbReference type="ARBA" id="ARBA00022490"/>
    </source>
</evidence>
<evidence type="ECO:0000313" key="12">
    <source>
        <dbReference type="EMBL" id="CEO96223.1"/>
    </source>
</evidence>
<dbReference type="STRING" id="37360.A0A0G4IM17"/>
<evidence type="ECO:0000256" key="8">
    <source>
        <dbReference type="ARBA" id="ARBA00023212"/>
    </source>
</evidence>
<dbReference type="GO" id="GO:0051028">
    <property type="term" value="P:mRNA transport"/>
    <property type="evidence" value="ECO:0007669"/>
    <property type="project" value="UniProtKB-KW"/>
</dbReference>
<organism evidence="12 14">
    <name type="scientific">Plasmodiophora brassicae</name>
    <name type="common">Clubroot disease agent</name>
    <dbReference type="NCBI Taxonomy" id="37360"/>
    <lineage>
        <taxon>Eukaryota</taxon>
        <taxon>Sar</taxon>
        <taxon>Rhizaria</taxon>
        <taxon>Endomyxa</taxon>
        <taxon>Phytomyxea</taxon>
        <taxon>Plasmodiophorida</taxon>
        <taxon>Plasmodiophoridae</taxon>
        <taxon>Plasmodiophora</taxon>
    </lineage>
</organism>
<name>A0A0G4IM17_PLABS</name>
<dbReference type="Proteomes" id="UP000039324">
    <property type="component" value="Unassembled WGS sequence"/>
</dbReference>
<keyword evidence="10" id="KW-0505">Motor protein</keyword>
<dbReference type="Gene3D" id="3.30.740.10">
    <property type="entry name" value="Protein Inhibitor Of Neuronal Nitric Oxide Synthase"/>
    <property type="match status" value="1"/>
</dbReference>
<accession>A0A0G4IM17</accession>
<dbReference type="EMBL" id="OVEO01000011">
    <property type="protein sequence ID" value="SPQ99156.1"/>
    <property type="molecule type" value="Genomic_DNA"/>
</dbReference>
<evidence type="ECO:0000256" key="5">
    <source>
        <dbReference type="ARBA" id="ARBA00022701"/>
    </source>
</evidence>
<evidence type="ECO:0000256" key="7">
    <source>
        <dbReference type="ARBA" id="ARBA00022927"/>
    </source>
</evidence>
<evidence type="ECO:0000313" key="14">
    <source>
        <dbReference type="Proteomes" id="UP000039324"/>
    </source>
</evidence>
<dbReference type="InterPro" id="IPR001372">
    <property type="entry name" value="Dynein_light_chain_typ-1/2"/>
</dbReference>
<feature type="region of interest" description="Disordered" evidence="11">
    <location>
        <begin position="1"/>
        <end position="23"/>
    </location>
</feature>
<dbReference type="OMA" id="INGQTIM"/>
<proteinExistence type="inferred from homology"/>
<sequence>MATTEVENVVEGATGEKSESSAKAAANAQVTIRQTDMPPDMQKDAIAVAIDALNTSAIEKDMATKIKQAFDAKYPKSTWHCVVGKHYAASISHQTNFEMFMSINGQTIMLFKSQD</sequence>
<dbReference type="Pfam" id="PF01221">
    <property type="entry name" value="Dynein_light"/>
    <property type="match status" value="1"/>
</dbReference>
<keyword evidence="5 10" id="KW-0493">Microtubule</keyword>
<dbReference type="GO" id="GO:0005868">
    <property type="term" value="C:cytoplasmic dynein complex"/>
    <property type="evidence" value="ECO:0007669"/>
    <property type="project" value="TreeGrafter"/>
</dbReference>
<comment type="similarity">
    <text evidence="10">Belongs to the dynein light chain family.</text>
</comment>
<keyword evidence="3" id="KW-0813">Transport</keyword>
<protein>
    <recommendedName>
        <fullName evidence="10">Dynein light chain</fullName>
    </recommendedName>
</protein>
<keyword evidence="9" id="KW-0539">Nucleus</keyword>
<evidence type="ECO:0000256" key="3">
    <source>
        <dbReference type="ARBA" id="ARBA00022448"/>
    </source>
</evidence>
<keyword evidence="10" id="KW-0243">Dynein</keyword>
<keyword evidence="7" id="KW-0653">Protein transport</keyword>
<evidence type="ECO:0000313" key="13">
    <source>
        <dbReference type="EMBL" id="SPQ99156.1"/>
    </source>
</evidence>
<evidence type="ECO:0000256" key="1">
    <source>
        <dbReference type="ARBA" id="ARBA00004123"/>
    </source>
</evidence>
<comment type="subcellular location">
    <subcellularLocation>
        <location evidence="2 10">Cytoplasm</location>
        <location evidence="2 10">Cytoskeleton</location>
    </subcellularLocation>
    <subcellularLocation>
        <location evidence="1">Nucleus</location>
    </subcellularLocation>
</comment>
<dbReference type="GO" id="GO:0015031">
    <property type="term" value="P:protein transport"/>
    <property type="evidence" value="ECO:0007669"/>
    <property type="project" value="UniProtKB-KW"/>
</dbReference>
<reference evidence="12 14" key="1">
    <citation type="submission" date="2015-02" db="EMBL/GenBank/DDBJ databases">
        <authorList>
            <person name="Chooi Y.-H."/>
        </authorList>
    </citation>
    <scope>NUCLEOTIDE SEQUENCE [LARGE SCALE GENOMIC DNA]</scope>
    <source>
        <strain evidence="12">E3</strain>
    </source>
</reference>
<keyword evidence="4 10" id="KW-0963">Cytoplasm</keyword>
<dbReference type="GO" id="GO:0005634">
    <property type="term" value="C:nucleus"/>
    <property type="evidence" value="ECO:0007669"/>
    <property type="project" value="UniProtKB-SubCell"/>
</dbReference>
<dbReference type="OrthoDB" id="6506078at2759"/>
<evidence type="ECO:0000256" key="2">
    <source>
        <dbReference type="ARBA" id="ARBA00004245"/>
    </source>
</evidence>
<dbReference type="EMBL" id="CDSF01000057">
    <property type="protein sequence ID" value="CEO96223.1"/>
    <property type="molecule type" value="Genomic_DNA"/>
</dbReference>
<evidence type="ECO:0000256" key="11">
    <source>
        <dbReference type="SAM" id="MobiDB-lite"/>
    </source>
</evidence>
<keyword evidence="6" id="KW-0509">mRNA transport</keyword>
<keyword evidence="14" id="KW-1185">Reference proteome</keyword>
<dbReference type="InterPro" id="IPR037177">
    <property type="entry name" value="DLC_sf"/>
</dbReference>
<evidence type="ECO:0000256" key="9">
    <source>
        <dbReference type="ARBA" id="ARBA00023242"/>
    </source>
</evidence>
<gene>
    <name evidence="12" type="ORF">PBRA_004894</name>
    <name evidence="13" type="ORF">PLBR_LOCUS6371</name>
</gene>
<geneLocation type="mitochondrion" evidence="13"/>
<dbReference type="GO" id="GO:0005874">
    <property type="term" value="C:microtubule"/>
    <property type="evidence" value="ECO:0007669"/>
    <property type="project" value="UniProtKB-KW"/>
</dbReference>
<dbReference type="PANTHER" id="PTHR11886">
    <property type="entry name" value="DYNEIN LIGHT CHAIN"/>
    <property type="match status" value="1"/>
</dbReference>
<keyword evidence="8 10" id="KW-0206">Cytoskeleton</keyword>
<evidence type="ECO:0000313" key="15">
    <source>
        <dbReference type="Proteomes" id="UP000290189"/>
    </source>
</evidence>
<reference evidence="13 15" key="2">
    <citation type="submission" date="2018-03" db="EMBL/GenBank/DDBJ databases">
        <authorList>
            <person name="Fogelqvist J."/>
        </authorList>
    </citation>
    <scope>NUCLEOTIDE SEQUENCE [LARGE SCALE GENOMIC DNA]</scope>
</reference>